<dbReference type="EMBL" id="FOSV01000002">
    <property type="protein sequence ID" value="SFK55821.1"/>
    <property type="molecule type" value="Genomic_DNA"/>
</dbReference>
<dbReference type="AlphaFoldDB" id="A0A1I4AIQ4"/>
<evidence type="ECO:0000313" key="2">
    <source>
        <dbReference type="EMBL" id="SFK55821.1"/>
    </source>
</evidence>
<evidence type="ECO:0000313" key="3">
    <source>
        <dbReference type="Proteomes" id="UP000198804"/>
    </source>
</evidence>
<organism evidence="2 3">
    <name type="scientific">Methylorubrum salsuginis</name>
    <dbReference type="NCBI Taxonomy" id="414703"/>
    <lineage>
        <taxon>Bacteria</taxon>
        <taxon>Pseudomonadati</taxon>
        <taxon>Pseudomonadota</taxon>
        <taxon>Alphaproteobacteria</taxon>
        <taxon>Hyphomicrobiales</taxon>
        <taxon>Methylobacteriaceae</taxon>
        <taxon>Methylorubrum</taxon>
    </lineage>
</organism>
<sequence length="90" mass="9507">MLILGLAVTLIVWTPALLLGLGIGLAVLTGCHVDEGNRHPCVICGLDLGGLLYTLHVMGWLMIPMLPFMGITILVGLWMGLSALAGARWA</sequence>
<feature type="transmembrane region" description="Helical" evidence="1">
    <location>
        <begin position="68"/>
        <end position="87"/>
    </location>
</feature>
<keyword evidence="1" id="KW-0472">Membrane</keyword>
<accession>A0A1I4AIQ4</accession>
<protein>
    <submittedName>
        <fullName evidence="2">Uncharacterized protein</fullName>
    </submittedName>
</protein>
<feature type="transmembrane region" description="Helical" evidence="1">
    <location>
        <begin position="40"/>
        <end position="62"/>
    </location>
</feature>
<name>A0A1I4AIQ4_9HYPH</name>
<keyword evidence="1" id="KW-0812">Transmembrane</keyword>
<dbReference type="RefSeq" id="WP_244535290.1">
    <property type="nucleotide sequence ID" value="NZ_FOSV01000002.1"/>
</dbReference>
<gene>
    <name evidence="2" type="ORF">SAMN04488125_102399</name>
</gene>
<keyword evidence="1" id="KW-1133">Transmembrane helix</keyword>
<proteinExistence type="predicted"/>
<evidence type="ECO:0000256" key="1">
    <source>
        <dbReference type="SAM" id="Phobius"/>
    </source>
</evidence>
<dbReference type="Proteomes" id="UP000198804">
    <property type="component" value="Unassembled WGS sequence"/>
</dbReference>
<keyword evidence="3" id="KW-1185">Reference proteome</keyword>
<feature type="transmembrane region" description="Helical" evidence="1">
    <location>
        <begin position="6"/>
        <end position="28"/>
    </location>
</feature>
<dbReference type="STRING" id="414703.SAMN04488125_102399"/>
<reference evidence="3" key="1">
    <citation type="submission" date="2016-10" db="EMBL/GenBank/DDBJ databases">
        <authorList>
            <person name="Varghese N."/>
            <person name="Submissions S."/>
        </authorList>
    </citation>
    <scope>NUCLEOTIDE SEQUENCE [LARGE SCALE GENOMIC DNA]</scope>
    <source>
        <strain evidence="3">CGMCC 1.6474</strain>
    </source>
</reference>